<protein>
    <submittedName>
        <fullName evidence="1">Uncharacterized protein</fullName>
    </submittedName>
</protein>
<name>A0A1I3HYX9_9PLAN</name>
<dbReference type="Proteomes" id="UP000199518">
    <property type="component" value="Unassembled WGS sequence"/>
</dbReference>
<evidence type="ECO:0000313" key="2">
    <source>
        <dbReference type="Proteomes" id="UP000199518"/>
    </source>
</evidence>
<dbReference type="EMBL" id="FOQD01000008">
    <property type="protein sequence ID" value="SFI40813.1"/>
    <property type="molecule type" value="Genomic_DNA"/>
</dbReference>
<proteinExistence type="predicted"/>
<organism evidence="1 2">
    <name type="scientific">Planctomicrobium piriforme</name>
    <dbReference type="NCBI Taxonomy" id="1576369"/>
    <lineage>
        <taxon>Bacteria</taxon>
        <taxon>Pseudomonadati</taxon>
        <taxon>Planctomycetota</taxon>
        <taxon>Planctomycetia</taxon>
        <taxon>Planctomycetales</taxon>
        <taxon>Planctomycetaceae</taxon>
        <taxon>Planctomicrobium</taxon>
    </lineage>
</organism>
<dbReference type="AlphaFoldDB" id="A0A1I3HYX9"/>
<sequence length="93" mass="10545">MRGIIRIRMIPLQVGKSKHGHVFNLDRHRGISQEEFWTEEWLSRDGSSSRSTKKRLLKRAWGGVSALKTVYQQRSELADDFAPSLGGHGVELG</sequence>
<reference evidence="2" key="1">
    <citation type="submission" date="2016-10" db="EMBL/GenBank/DDBJ databases">
        <authorList>
            <person name="Varghese N."/>
            <person name="Submissions S."/>
        </authorList>
    </citation>
    <scope>NUCLEOTIDE SEQUENCE [LARGE SCALE GENOMIC DNA]</scope>
    <source>
        <strain evidence="2">DSM 26348</strain>
    </source>
</reference>
<accession>A0A1I3HYX9</accession>
<gene>
    <name evidence="1" type="ORF">SAMN05421753_108246</name>
</gene>
<evidence type="ECO:0000313" key="1">
    <source>
        <dbReference type="EMBL" id="SFI40813.1"/>
    </source>
</evidence>
<keyword evidence="2" id="KW-1185">Reference proteome</keyword>